<dbReference type="Gene3D" id="3.40.309.10">
    <property type="entry name" value="Aldehyde Dehydrogenase, Chain A, domain 2"/>
    <property type="match status" value="1"/>
</dbReference>
<dbReference type="Pfam" id="PF00171">
    <property type="entry name" value="Aldedh"/>
    <property type="match status" value="1"/>
</dbReference>
<dbReference type="PROSITE" id="PS00070">
    <property type="entry name" value="ALDEHYDE_DEHYDR_CYS"/>
    <property type="match status" value="1"/>
</dbReference>
<dbReference type="RefSeq" id="WP_130969275.1">
    <property type="nucleotide sequence ID" value="NZ_SIXI01000009.1"/>
</dbReference>
<dbReference type="EMBL" id="SIXI01000009">
    <property type="protein sequence ID" value="TBO27679.1"/>
    <property type="molecule type" value="Genomic_DNA"/>
</dbReference>
<evidence type="ECO:0000256" key="2">
    <source>
        <dbReference type="ARBA" id="ARBA00023002"/>
    </source>
</evidence>
<feature type="domain" description="Aldehyde dehydrogenase" evidence="3">
    <location>
        <begin position="43"/>
        <end position="502"/>
    </location>
</feature>
<proteinExistence type="inferred from homology"/>
<dbReference type="Proteomes" id="UP000292120">
    <property type="component" value="Unassembled WGS sequence"/>
</dbReference>
<dbReference type="SUPFAM" id="SSF53720">
    <property type="entry name" value="ALDH-like"/>
    <property type="match status" value="1"/>
</dbReference>
<evidence type="ECO:0000259" key="3">
    <source>
        <dbReference type="Pfam" id="PF00171"/>
    </source>
</evidence>
<keyword evidence="5" id="KW-1185">Reference proteome</keyword>
<dbReference type="InterPro" id="IPR016161">
    <property type="entry name" value="Ald_DH/histidinol_DH"/>
</dbReference>
<evidence type="ECO:0000313" key="4">
    <source>
        <dbReference type="EMBL" id="TBO27679.1"/>
    </source>
</evidence>
<name>A0A4Q9GUJ3_9BURK</name>
<dbReference type="InterPro" id="IPR015590">
    <property type="entry name" value="Aldehyde_DH_dom"/>
</dbReference>
<evidence type="ECO:0000256" key="1">
    <source>
        <dbReference type="ARBA" id="ARBA00009986"/>
    </source>
</evidence>
<dbReference type="FunFam" id="3.40.605.10:FF:000001">
    <property type="entry name" value="Aldehyde dehydrogenase 1"/>
    <property type="match status" value="1"/>
</dbReference>
<gene>
    <name evidence="4" type="ORF">EYS42_16360</name>
</gene>
<organism evidence="4 5">
    <name type="scientific">Aquabacterium lacunae</name>
    <dbReference type="NCBI Taxonomy" id="2528630"/>
    <lineage>
        <taxon>Bacteria</taxon>
        <taxon>Pseudomonadati</taxon>
        <taxon>Pseudomonadota</taxon>
        <taxon>Betaproteobacteria</taxon>
        <taxon>Burkholderiales</taxon>
        <taxon>Aquabacterium</taxon>
    </lineage>
</organism>
<keyword evidence="2" id="KW-0560">Oxidoreductase</keyword>
<evidence type="ECO:0000313" key="5">
    <source>
        <dbReference type="Proteomes" id="UP000292120"/>
    </source>
</evidence>
<protein>
    <submittedName>
        <fullName evidence="4">Aldehyde dehydrogenase</fullName>
    </submittedName>
</protein>
<dbReference type="FunFam" id="3.40.309.10:FF:000012">
    <property type="entry name" value="Betaine aldehyde dehydrogenase"/>
    <property type="match status" value="1"/>
</dbReference>
<dbReference type="InterPro" id="IPR016163">
    <property type="entry name" value="Ald_DH_C"/>
</dbReference>
<dbReference type="InterPro" id="IPR016162">
    <property type="entry name" value="Ald_DH_N"/>
</dbReference>
<dbReference type="Gene3D" id="3.40.605.10">
    <property type="entry name" value="Aldehyde Dehydrogenase, Chain A, domain 1"/>
    <property type="match status" value="1"/>
</dbReference>
<dbReference type="AlphaFoldDB" id="A0A4Q9GUJ3"/>
<dbReference type="CDD" id="cd07112">
    <property type="entry name" value="ALDH_GABALDH-PuuC"/>
    <property type="match status" value="1"/>
</dbReference>
<reference evidence="4 5" key="1">
    <citation type="submission" date="2019-02" db="EMBL/GenBank/DDBJ databases">
        <title>Aquabacterium sp. strain KMB7.</title>
        <authorList>
            <person name="Chen W.-M."/>
        </authorList>
    </citation>
    <scope>NUCLEOTIDE SEQUENCE [LARGE SCALE GENOMIC DNA]</scope>
    <source>
        <strain evidence="4 5">KMB7</strain>
    </source>
</reference>
<comment type="caution">
    <text evidence="4">The sequence shown here is derived from an EMBL/GenBank/DDBJ whole genome shotgun (WGS) entry which is preliminary data.</text>
</comment>
<dbReference type="PANTHER" id="PTHR11699">
    <property type="entry name" value="ALDEHYDE DEHYDROGENASE-RELATED"/>
    <property type="match status" value="1"/>
</dbReference>
<sequence length="511" mass="55242">MSDTHTPLTGQARIWHDRAQALTDDRRLDGRAWINGQRVAARDAQTFECRSPIDGRLLVPVARGQAADIDAAVQGARQAFNDRRWAGKAPAIRKRILLRFAELINQHKDELALLETLDMGKPIQHSLGVDVPAAARAIAWYAEAIDKVYDEVAPTADSALALIQREPMGVIGAIVPWNYPLIMAAWKLGPALATGNSVVLKPSEKSPLTALRLGELAQKAGLPDGVLQVVPGFGHEAGEALALHMDVDAIGFTGSTRVGRAMLGYAGQSNLKRVFNELGGKSAFIVFDDSDAIERAVDAVATGIFFNQGESCNAPSRLLLHRGIADDFVKAVVARAARWQPGDPLNPRTQMGALVDEGQLRTVLGYIDSAREQGAHCLTGGEQALADTGGFYVQPTVFDQVQPGMRIAQEEIFGPVLSVLRFDTEAEALALANGSSYGLQASVWSAHIDRAHRVARALRAGTVHVNQYDEDDITVPFGGYKQSGNGRDKSLHALDKYTELKTTWLRINARG</sequence>
<accession>A0A4Q9GUJ3</accession>
<dbReference type="InterPro" id="IPR016160">
    <property type="entry name" value="Ald_DH_CS_CYS"/>
</dbReference>
<dbReference type="OrthoDB" id="6187633at2"/>
<comment type="similarity">
    <text evidence="1">Belongs to the aldehyde dehydrogenase family.</text>
</comment>
<dbReference type="GO" id="GO:0004030">
    <property type="term" value="F:aldehyde dehydrogenase [NAD(P)+] activity"/>
    <property type="evidence" value="ECO:0007669"/>
    <property type="project" value="UniProtKB-ARBA"/>
</dbReference>